<reference evidence="1" key="2">
    <citation type="submission" date="2024-10" db="UniProtKB">
        <authorList>
            <consortium name="EnsemblProtists"/>
        </authorList>
    </citation>
    <scope>IDENTIFICATION</scope>
</reference>
<name>A0A0D3KJ66_EMIH1</name>
<dbReference type="eggNOG" id="ENOG502SGI2">
    <property type="taxonomic scope" value="Eukaryota"/>
</dbReference>
<dbReference type="HOGENOM" id="CLU_086210_0_0_1"/>
<dbReference type="PaxDb" id="2903-EOD35801"/>
<dbReference type="AlphaFoldDB" id="A0A0D3KJ66"/>
<dbReference type="RefSeq" id="XP_005788230.1">
    <property type="nucleotide sequence ID" value="XM_005788173.1"/>
</dbReference>
<dbReference type="EnsemblProtists" id="EOD35801">
    <property type="protein sequence ID" value="EOD35801"/>
    <property type="gene ID" value="EMIHUDRAFT_455292"/>
</dbReference>
<dbReference type="KEGG" id="ehx:EMIHUDRAFT_455292"/>
<accession>A0A0D3KJ66</accession>
<evidence type="ECO:0000313" key="2">
    <source>
        <dbReference type="Proteomes" id="UP000013827"/>
    </source>
</evidence>
<dbReference type="GeneID" id="17281071"/>
<keyword evidence="2" id="KW-1185">Reference proteome</keyword>
<reference evidence="2" key="1">
    <citation type="journal article" date="2013" name="Nature">
        <title>Pan genome of the phytoplankton Emiliania underpins its global distribution.</title>
        <authorList>
            <person name="Read B.A."/>
            <person name="Kegel J."/>
            <person name="Klute M.J."/>
            <person name="Kuo A."/>
            <person name="Lefebvre S.C."/>
            <person name="Maumus F."/>
            <person name="Mayer C."/>
            <person name="Miller J."/>
            <person name="Monier A."/>
            <person name="Salamov A."/>
            <person name="Young J."/>
            <person name="Aguilar M."/>
            <person name="Claverie J.M."/>
            <person name="Frickenhaus S."/>
            <person name="Gonzalez K."/>
            <person name="Herman E.K."/>
            <person name="Lin Y.C."/>
            <person name="Napier J."/>
            <person name="Ogata H."/>
            <person name="Sarno A.F."/>
            <person name="Shmutz J."/>
            <person name="Schroeder D."/>
            <person name="de Vargas C."/>
            <person name="Verret F."/>
            <person name="von Dassow P."/>
            <person name="Valentin K."/>
            <person name="Van de Peer Y."/>
            <person name="Wheeler G."/>
            <person name="Dacks J.B."/>
            <person name="Delwiche C.F."/>
            <person name="Dyhrman S.T."/>
            <person name="Glockner G."/>
            <person name="John U."/>
            <person name="Richards T."/>
            <person name="Worden A.Z."/>
            <person name="Zhang X."/>
            <person name="Grigoriev I.V."/>
            <person name="Allen A.E."/>
            <person name="Bidle K."/>
            <person name="Borodovsky M."/>
            <person name="Bowler C."/>
            <person name="Brownlee C."/>
            <person name="Cock J.M."/>
            <person name="Elias M."/>
            <person name="Gladyshev V.N."/>
            <person name="Groth M."/>
            <person name="Guda C."/>
            <person name="Hadaegh A."/>
            <person name="Iglesias-Rodriguez M.D."/>
            <person name="Jenkins J."/>
            <person name="Jones B.M."/>
            <person name="Lawson T."/>
            <person name="Leese F."/>
            <person name="Lindquist E."/>
            <person name="Lobanov A."/>
            <person name="Lomsadze A."/>
            <person name="Malik S.B."/>
            <person name="Marsh M.E."/>
            <person name="Mackinder L."/>
            <person name="Mock T."/>
            <person name="Mueller-Roeber B."/>
            <person name="Pagarete A."/>
            <person name="Parker M."/>
            <person name="Probert I."/>
            <person name="Quesneville H."/>
            <person name="Raines C."/>
            <person name="Rensing S.A."/>
            <person name="Riano-Pachon D.M."/>
            <person name="Richier S."/>
            <person name="Rokitta S."/>
            <person name="Shiraiwa Y."/>
            <person name="Soanes D.M."/>
            <person name="van der Giezen M."/>
            <person name="Wahlund T.M."/>
            <person name="Williams B."/>
            <person name="Wilson W."/>
            <person name="Wolfe G."/>
            <person name="Wurch L.L."/>
        </authorList>
    </citation>
    <scope>NUCLEOTIDE SEQUENCE</scope>
</reference>
<protein>
    <submittedName>
        <fullName evidence="1">Uncharacterized protein</fullName>
    </submittedName>
</protein>
<dbReference type="OMA" id="TENVPAW"/>
<dbReference type="Proteomes" id="UP000013827">
    <property type="component" value="Unassembled WGS sequence"/>
</dbReference>
<sequence length="252" mass="27606">MLSLFTASLSFQLPSLSYQYQSQASTSVIRCSATVSATIPPVEMADAAHPLIQRANEILYSESGFYSPYNESAFSEDFVFRGPYIGPLNKQDYLSTMDTFKIHEAIPDISPNAFGFSIDPKDPNRVWFMVRNSGTATGELGLDRDGKLRVPGKGAVLDGCPETFSIIFDADRKVKYLSVGYVADRFEGNTNGKGAAVGIFHVIGLPFPSPGPLLKFAQWLGTEVADLGARSYSTENVPAWWKSEERASEGYL</sequence>
<proteinExistence type="predicted"/>
<evidence type="ECO:0000313" key="1">
    <source>
        <dbReference type="EnsemblProtists" id="EOD35801"/>
    </source>
</evidence>
<organism evidence="1 2">
    <name type="scientific">Emiliania huxleyi (strain CCMP1516)</name>
    <dbReference type="NCBI Taxonomy" id="280463"/>
    <lineage>
        <taxon>Eukaryota</taxon>
        <taxon>Haptista</taxon>
        <taxon>Haptophyta</taxon>
        <taxon>Prymnesiophyceae</taxon>
        <taxon>Isochrysidales</taxon>
        <taxon>Noelaerhabdaceae</taxon>
        <taxon>Emiliania</taxon>
    </lineage>
</organism>